<dbReference type="InterPro" id="IPR039537">
    <property type="entry name" value="Retrotran_Ty1/copia-like"/>
</dbReference>
<dbReference type="Gene3D" id="3.30.420.10">
    <property type="entry name" value="Ribonuclease H-like superfamily/Ribonuclease H"/>
    <property type="match status" value="1"/>
</dbReference>
<keyword evidence="10" id="KW-1185">Reference proteome</keyword>
<dbReference type="Pfam" id="PF14223">
    <property type="entry name" value="Retrotran_gag_2"/>
    <property type="match status" value="1"/>
</dbReference>
<dbReference type="InterPro" id="IPR001878">
    <property type="entry name" value="Znf_CCHC"/>
</dbReference>
<dbReference type="GO" id="GO:0015074">
    <property type="term" value="P:DNA integration"/>
    <property type="evidence" value="ECO:0007669"/>
    <property type="project" value="InterPro"/>
</dbReference>
<dbReference type="InterPro" id="IPR013103">
    <property type="entry name" value="RVT_2"/>
</dbReference>
<keyword evidence="4" id="KW-0378">Hydrolase</keyword>
<dbReference type="SUPFAM" id="SSF53098">
    <property type="entry name" value="Ribonuclease H-like"/>
    <property type="match status" value="1"/>
</dbReference>
<keyword evidence="5" id="KW-0863">Zinc-finger</keyword>
<accession>A0AAV2D4K8</accession>
<dbReference type="InterPro" id="IPR036875">
    <property type="entry name" value="Znf_CCHC_sf"/>
</dbReference>
<evidence type="ECO:0000256" key="4">
    <source>
        <dbReference type="ARBA" id="ARBA00022801"/>
    </source>
</evidence>
<dbReference type="SMART" id="SM00343">
    <property type="entry name" value="ZnF_C2HC"/>
    <property type="match status" value="1"/>
</dbReference>
<sequence length="1389" mass="158048">MGSTNFGQASYNHPPVFTGSNYTAWKKRMKTFLWGVDEDLWIVVRDGPLAMDNEEQGIWSAAQKKSAQLNQRAMHILQSAMAPDEADKVEHCDSAQEIWNSLESTYEGTSNIKETRIDLLVHEYECFEMAPGEGIHEMYSRFTVLINKLKGLGKIYLLKDLNRKILRSLPKQWLPKRTAIEEARNLNTLPIDELIGSLLSHEHVLRQVNKDEEKRKKNLAFKSQVIDYDSDTDLGDEFNKEFALISNKFHRMLKYKHDQKQKAYDRGGSHRTNPFDKVKNNFQDRLRTPQTKRVETGTVETQDCYKCGKPGHIRANCPLTLRAKEKAMKATWSDYESDEEEEEEEERALMAFTEQEPASQTPYKSPEDSQWYLDSGCSHHMSGKSYLFNSLARKRGGKVTFGDDSQGIIVGSGNIGEIPGPVIKNVLLVEGLKHNLLSISQLCSNGNRVIFENNKCSVEQVNENKILFTGKRVNNMYTVDVSDLSLFNAKCLQVSATAPELLWHKRLGHVSISKLAELSKLSLARGIPKFKDKTDFFCNACAAGKHKKKSFKSKPNITTIRTFELIHMDLFGPCNVTSLGGKNYVYVLVDDFSRFTWVYFLSNKDETFEKFKTFVTLHHQNIDSIRSDNGGEFISDVFNEFCDQLGIKHTFSAPRTPQQNGVVERKNRTLIECARTMLLDYNLPKFFWAESVNTACYIINRVIVRKQINKTPYEILKGKTPRISYFHPFGCPCFTLNTRDHLGKFDAKSDPATFLGYSSKGQAYRVFNKRTRKVEESVHVVFNETDQSTPDPALLIDLSELTSSCQVSSSELTATVKEPSSQETIEQPDDAAEAPKAPSHIQKRHPESQIIGKLNDGLQTRGKYIPGQYAFVSQIEPKNYKEALEDEEWNFAMIEELTQFEYLHVWDLVPRPPNVIVIGTKWIFRNKSDELGFIIRNKARLVAQGYLQEEGIDYDETFAPVARIESIRLLCAFASHMGFPLYQMDVKSAFLNGIIQEEVYVSQPPGFVDFEHPDHVYKLNKALYGLKQAPRAWFERLTAFLIENSFTQGGIDKTLFIKQINGKILLVQIYVDDIVFGSTDPSLCTEFCNSMQSVFEMSMMGELKFFLGLQVKQTPSGIFINQSKYVQNMLDKFGFNNLKSSKTPMAVNIKLDKDVTGVPVDEKKFRGMVGSLLYLTASRPDIHYSVCMCARFQSAPKESHLTAIKRIFRYLKGTPELGLWYPKHNNFSLIGYSDSDFAGSLTDRKSTTGTCQFVGTSLVSWSCKKQGAVALSTAEAEYIAAGSCCTQLIWLKNQLRDYNVLTHSIPLLCDNTSAICMAKNPVQHSRTKHIEVKYHFIRDLVQQHTITISHIPTEYQLADLFTKALNADRFTFLCYEIGLRSPDNLEDLP</sequence>
<proteinExistence type="predicted"/>
<dbReference type="InterPro" id="IPR001584">
    <property type="entry name" value="Integrase_cat-core"/>
</dbReference>
<dbReference type="GO" id="GO:0004190">
    <property type="term" value="F:aspartic-type endopeptidase activity"/>
    <property type="evidence" value="ECO:0007669"/>
    <property type="project" value="UniProtKB-KW"/>
</dbReference>
<dbReference type="GO" id="GO:0006508">
    <property type="term" value="P:proteolysis"/>
    <property type="evidence" value="ECO:0007669"/>
    <property type="project" value="UniProtKB-KW"/>
</dbReference>
<dbReference type="InterPro" id="IPR036397">
    <property type="entry name" value="RNaseH_sf"/>
</dbReference>
<dbReference type="PROSITE" id="PS50994">
    <property type="entry name" value="INTEGRASE"/>
    <property type="match status" value="1"/>
</dbReference>
<dbReference type="SUPFAM" id="SSF57756">
    <property type="entry name" value="Retrovirus zinc finger-like domains"/>
    <property type="match status" value="1"/>
</dbReference>
<dbReference type="SUPFAM" id="SSF56672">
    <property type="entry name" value="DNA/RNA polymerases"/>
    <property type="match status" value="1"/>
</dbReference>
<dbReference type="InterPro" id="IPR012337">
    <property type="entry name" value="RNaseH-like_sf"/>
</dbReference>
<dbReference type="Proteomes" id="UP001497516">
    <property type="component" value="Chromosome 10"/>
</dbReference>
<evidence type="ECO:0000259" key="7">
    <source>
        <dbReference type="PROSITE" id="PS50158"/>
    </source>
</evidence>
<organism evidence="9 10">
    <name type="scientific">Linum trigynum</name>
    <dbReference type="NCBI Taxonomy" id="586398"/>
    <lineage>
        <taxon>Eukaryota</taxon>
        <taxon>Viridiplantae</taxon>
        <taxon>Streptophyta</taxon>
        <taxon>Embryophyta</taxon>
        <taxon>Tracheophyta</taxon>
        <taxon>Spermatophyta</taxon>
        <taxon>Magnoliopsida</taxon>
        <taxon>eudicotyledons</taxon>
        <taxon>Gunneridae</taxon>
        <taxon>Pentapetalae</taxon>
        <taxon>rosids</taxon>
        <taxon>fabids</taxon>
        <taxon>Malpighiales</taxon>
        <taxon>Linaceae</taxon>
        <taxon>Linum</taxon>
    </lineage>
</organism>
<dbReference type="EMBL" id="OZ034814">
    <property type="protein sequence ID" value="CAL1363606.1"/>
    <property type="molecule type" value="Genomic_DNA"/>
</dbReference>
<dbReference type="InterPro" id="IPR054722">
    <property type="entry name" value="PolX-like_BBD"/>
</dbReference>
<feature type="domain" description="CCHC-type" evidence="7">
    <location>
        <begin position="304"/>
        <end position="318"/>
    </location>
</feature>
<dbReference type="Pfam" id="PF22936">
    <property type="entry name" value="Pol_BBD"/>
    <property type="match status" value="1"/>
</dbReference>
<feature type="domain" description="Integrase catalytic" evidence="8">
    <location>
        <begin position="551"/>
        <end position="720"/>
    </location>
</feature>
<feature type="region of interest" description="Disordered" evidence="6">
    <location>
        <begin position="811"/>
        <end position="846"/>
    </location>
</feature>
<evidence type="ECO:0000256" key="1">
    <source>
        <dbReference type="ARBA" id="ARBA00022670"/>
    </source>
</evidence>
<dbReference type="GO" id="GO:0003676">
    <property type="term" value="F:nucleic acid binding"/>
    <property type="evidence" value="ECO:0007669"/>
    <property type="project" value="InterPro"/>
</dbReference>
<dbReference type="CDD" id="cd09272">
    <property type="entry name" value="RNase_HI_RT_Ty1"/>
    <property type="match status" value="1"/>
</dbReference>
<dbReference type="Pfam" id="PF00098">
    <property type="entry name" value="zf-CCHC"/>
    <property type="match status" value="1"/>
</dbReference>
<evidence type="ECO:0000256" key="6">
    <source>
        <dbReference type="SAM" id="MobiDB-lite"/>
    </source>
</evidence>
<evidence type="ECO:0000256" key="3">
    <source>
        <dbReference type="ARBA" id="ARBA00022750"/>
    </source>
</evidence>
<name>A0AAV2D4K8_9ROSI</name>
<feature type="compositionally biased region" description="Polar residues" evidence="6">
    <location>
        <begin position="811"/>
        <end position="825"/>
    </location>
</feature>
<keyword evidence="5" id="KW-0862">Zinc</keyword>
<dbReference type="Gene3D" id="4.10.60.10">
    <property type="entry name" value="Zinc finger, CCHC-type"/>
    <property type="match status" value="1"/>
</dbReference>
<keyword evidence="1" id="KW-0645">Protease</keyword>
<keyword evidence="2" id="KW-0479">Metal-binding</keyword>
<dbReference type="PANTHER" id="PTHR42648">
    <property type="entry name" value="TRANSPOSASE, PUTATIVE-RELATED"/>
    <property type="match status" value="1"/>
</dbReference>
<keyword evidence="3" id="KW-0064">Aspartyl protease</keyword>
<dbReference type="InterPro" id="IPR025724">
    <property type="entry name" value="GAG-pre-integrase_dom"/>
</dbReference>
<evidence type="ECO:0000256" key="5">
    <source>
        <dbReference type="PROSITE-ProRule" id="PRU00047"/>
    </source>
</evidence>
<dbReference type="Pfam" id="PF13976">
    <property type="entry name" value="gag_pre-integrs"/>
    <property type="match status" value="1"/>
</dbReference>
<gene>
    <name evidence="9" type="ORF">LTRI10_LOCUS9997</name>
</gene>
<dbReference type="PANTHER" id="PTHR42648:SF32">
    <property type="entry name" value="RIBONUCLEASE H-LIKE DOMAIN, GAG-PRE-INTEGRASE DOMAIN PROTEIN-RELATED"/>
    <property type="match status" value="1"/>
</dbReference>
<dbReference type="Pfam" id="PF25597">
    <property type="entry name" value="SH3_retrovirus"/>
    <property type="match status" value="1"/>
</dbReference>
<reference evidence="9 10" key="1">
    <citation type="submission" date="2024-04" db="EMBL/GenBank/DDBJ databases">
        <authorList>
            <person name="Fracassetti M."/>
        </authorList>
    </citation>
    <scope>NUCLEOTIDE SEQUENCE [LARGE SCALE GENOMIC DNA]</scope>
</reference>
<evidence type="ECO:0000313" key="9">
    <source>
        <dbReference type="EMBL" id="CAL1363606.1"/>
    </source>
</evidence>
<dbReference type="Pfam" id="PF07727">
    <property type="entry name" value="RVT_2"/>
    <property type="match status" value="1"/>
</dbReference>
<dbReference type="Pfam" id="PF00665">
    <property type="entry name" value="rve"/>
    <property type="match status" value="1"/>
</dbReference>
<protein>
    <recommendedName>
        <fullName evidence="11">Retrovirus-related Pol polyprotein from transposon TNT 1-94</fullName>
    </recommendedName>
</protein>
<dbReference type="InterPro" id="IPR043502">
    <property type="entry name" value="DNA/RNA_pol_sf"/>
</dbReference>
<evidence type="ECO:0000259" key="8">
    <source>
        <dbReference type="PROSITE" id="PS50994"/>
    </source>
</evidence>
<evidence type="ECO:0008006" key="11">
    <source>
        <dbReference type="Google" id="ProtNLM"/>
    </source>
</evidence>
<evidence type="ECO:0000313" key="10">
    <source>
        <dbReference type="Proteomes" id="UP001497516"/>
    </source>
</evidence>
<dbReference type="PROSITE" id="PS50158">
    <property type="entry name" value="ZF_CCHC"/>
    <property type="match status" value="1"/>
</dbReference>
<dbReference type="GO" id="GO:0008270">
    <property type="term" value="F:zinc ion binding"/>
    <property type="evidence" value="ECO:0007669"/>
    <property type="project" value="UniProtKB-KW"/>
</dbReference>
<evidence type="ECO:0000256" key="2">
    <source>
        <dbReference type="ARBA" id="ARBA00022723"/>
    </source>
</evidence>
<dbReference type="InterPro" id="IPR057670">
    <property type="entry name" value="SH3_retrovirus"/>
</dbReference>